<dbReference type="Proteomes" id="UP001510562">
    <property type="component" value="Chromosome"/>
</dbReference>
<dbReference type="EMBL" id="CP011968">
    <property type="protein sequence ID" value="AKP41245.1"/>
    <property type="molecule type" value="Genomic_DNA"/>
</dbReference>
<protein>
    <submittedName>
        <fullName evidence="1">Uncharacterized protein</fullName>
    </submittedName>
</protein>
<name>A0AC59FV93_CLODI</name>
<keyword evidence="2" id="KW-1185">Reference proteome</keyword>
<organism evidence="1 2">
    <name type="scientific">Clostridioides difficile ATCC 9689 = DSM 1296</name>
    <dbReference type="NCBI Taxonomy" id="1121308"/>
    <lineage>
        <taxon>Bacteria</taxon>
        <taxon>Bacillati</taxon>
        <taxon>Bacillota</taxon>
        <taxon>Clostridia</taxon>
        <taxon>Peptostreptococcales</taxon>
        <taxon>Peptostreptococcaceae</taxon>
        <taxon>Clostridioides</taxon>
    </lineage>
</organism>
<reference evidence="1 2" key="1">
    <citation type="journal article" date="2015" name="Genome Announc.">
        <title>Complete Genome Sequence of the Clostridium difficile Type Strain DSM 1296T.</title>
        <authorList>
            <person name="Riedel T."/>
            <person name="Bunk B."/>
            <person name="Wittmann J."/>
            <person name="Thurmer A."/>
            <person name="Sproer C."/>
            <person name="Gronow S."/>
            <person name="Liesegang H."/>
            <person name="Daniel R."/>
            <person name="Overmann J."/>
        </authorList>
    </citation>
    <scope>NUCLEOTIDE SEQUENCE [LARGE SCALE GENOMIC DNA]</scope>
    <source>
        <strain evidence="2">ATCC 9689 / DSM 1296 / BCRC 10642 / JCM 1296 / NCIMB 10666 / NCTC 11209 / 90556-M6S</strain>
    </source>
</reference>
<gene>
    <name evidence="1" type="ORF">CDIF1296T_00347</name>
</gene>
<evidence type="ECO:0000313" key="2">
    <source>
        <dbReference type="Proteomes" id="UP001510562"/>
    </source>
</evidence>
<accession>A0AC59FV93</accession>
<sequence>MDKLYICSSQGVEEVEILEGTKGRFKVGSNSQYLRVINKNVLDVKSASYVASLNRDTAINIWNDEISKEIERLKGFLYTENI</sequence>
<evidence type="ECO:0000313" key="1">
    <source>
        <dbReference type="EMBL" id="AKP41245.1"/>
    </source>
</evidence>
<proteinExistence type="predicted"/>